<sequence>MARRLLCLPPWSAATRRCRVMQRWACKRWDLEEGGGAVGGDKERVAGGGDRRGGLQGGVQSPRVATTASAGEAIGGAQRGGPAASGAGAGGGDHGGGVDAIRRVQSREAATHGDQGADL</sequence>
<dbReference type="Gramene" id="OMERI02G04320.1">
    <property type="protein sequence ID" value="OMERI02G04320.1"/>
    <property type="gene ID" value="OMERI02G04320"/>
</dbReference>
<reference evidence="2" key="1">
    <citation type="submission" date="2015-04" db="UniProtKB">
        <authorList>
            <consortium name="EnsemblPlants"/>
        </authorList>
    </citation>
    <scope>IDENTIFICATION</scope>
</reference>
<proteinExistence type="predicted"/>
<dbReference type="HOGENOM" id="CLU_2065227_0_0_1"/>
<feature type="compositionally biased region" description="Basic and acidic residues" evidence="1">
    <location>
        <begin position="100"/>
        <end position="111"/>
    </location>
</feature>
<dbReference type="AlphaFoldDB" id="A0A0E0CFH3"/>
<evidence type="ECO:0000313" key="3">
    <source>
        <dbReference type="Proteomes" id="UP000008021"/>
    </source>
</evidence>
<organism evidence="2">
    <name type="scientific">Oryza meridionalis</name>
    <dbReference type="NCBI Taxonomy" id="40149"/>
    <lineage>
        <taxon>Eukaryota</taxon>
        <taxon>Viridiplantae</taxon>
        <taxon>Streptophyta</taxon>
        <taxon>Embryophyta</taxon>
        <taxon>Tracheophyta</taxon>
        <taxon>Spermatophyta</taxon>
        <taxon>Magnoliopsida</taxon>
        <taxon>Liliopsida</taxon>
        <taxon>Poales</taxon>
        <taxon>Poaceae</taxon>
        <taxon>BOP clade</taxon>
        <taxon>Oryzoideae</taxon>
        <taxon>Oryzeae</taxon>
        <taxon>Oryzinae</taxon>
        <taxon>Oryza</taxon>
    </lineage>
</organism>
<feature type="region of interest" description="Disordered" evidence="1">
    <location>
        <begin position="32"/>
        <end position="119"/>
    </location>
</feature>
<keyword evidence="3" id="KW-1185">Reference proteome</keyword>
<evidence type="ECO:0008006" key="4">
    <source>
        <dbReference type="Google" id="ProtNLM"/>
    </source>
</evidence>
<dbReference type="Proteomes" id="UP000008021">
    <property type="component" value="Chromosome 2"/>
</dbReference>
<evidence type="ECO:0000313" key="2">
    <source>
        <dbReference type="EnsemblPlants" id="OMERI02G04320.1"/>
    </source>
</evidence>
<name>A0A0E0CFH3_9ORYZ</name>
<dbReference type="EnsemblPlants" id="OMERI02G04320.1">
    <property type="protein sequence ID" value="OMERI02G04320.1"/>
    <property type="gene ID" value="OMERI02G04320"/>
</dbReference>
<evidence type="ECO:0000256" key="1">
    <source>
        <dbReference type="SAM" id="MobiDB-lite"/>
    </source>
</evidence>
<feature type="compositionally biased region" description="Basic and acidic residues" evidence="1">
    <location>
        <begin position="40"/>
        <end position="53"/>
    </location>
</feature>
<feature type="compositionally biased region" description="Gly residues" evidence="1">
    <location>
        <begin position="87"/>
        <end position="98"/>
    </location>
</feature>
<reference evidence="2" key="2">
    <citation type="submission" date="2018-05" db="EMBL/GenBank/DDBJ databases">
        <title>OmerRS3 (Oryza meridionalis Reference Sequence Version 3).</title>
        <authorList>
            <person name="Zhang J."/>
            <person name="Kudrna D."/>
            <person name="Lee S."/>
            <person name="Talag J."/>
            <person name="Welchert J."/>
            <person name="Wing R.A."/>
        </authorList>
    </citation>
    <scope>NUCLEOTIDE SEQUENCE [LARGE SCALE GENOMIC DNA]</scope>
    <source>
        <strain evidence="2">cv. OR44</strain>
    </source>
</reference>
<accession>A0A0E0CFH3</accession>
<protein>
    <recommendedName>
        <fullName evidence="4">DUF834 domain-containing protein</fullName>
    </recommendedName>
</protein>